<dbReference type="Proteomes" id="UP000245626">
    <property type="component" value="Unassembled WGS sequence"/>
</dbReference>
<keyword evidence="2" id="KW-1185">Reference proteome</keyword>
<evidence type="ECO:0000313" key="2">
    <source>
        <dbReference type="Proteomes" id="UP000245626"/>
    </source>
</evidence>
<dbReference type="EMBL" id="KZ820406">
    <property type="protein sequence ID" value="PWN47536.1"/>
    <property type="molecule type" value="Genomic_DNA"/>
</dbReference>
<sequence>MASPFASTSYLSHPTAPPSGRSTFYPTWPQVDHDAEYHEIPPEHFLAQQRPTNKHQKQAQDEPTIAQRRRSSLVSTISHDSFHSLPSTCLSSSYHSTDNHDTPNQRFHTQSQTQPPQPLAELANAMQMGMPFIPVPSASSNHFLSPTTTSTTSRHNHGLTDTGHAMPDTSTLAAADFDIDVRSGFLPPEAPVEKLGGEHGYHWETALIEAKTLPLMQGGGGVGYSLEKRRAALRWRRSIREMPVLPLSEELSDDVRYARRGHLVLSFLAHFYIHSQPQAETNQSNPRLPGSWRGYFNDEGVKSREERRDREDEEAERLGAFNRTIPAAIAVPWIQLCDKLDLPPVLTYATTVLWNWAYKEPSKGLRADNVRMLETFTGTASEEHFYLVSLLIEMRGVEALDLMRISLDEAFVGDRLAKRRISHYLRRLAVVLKDLTKILHSVREGCDPKIFYWGIRPWFRGGDAAEGDQAPGWHYEGVDPVGVNRVYTGPSAGQSSLIHALDLFLDVDHSRSKARVGAPALVRQRSGPSSSGDSTFMERMQLYMPGHHRNFLTHLKNISFEDDEGDADTGMEILSQSAGQESSSDEGRLADVDVDDETESPDERPREKAHPIRSLALASRLQTSDEGLPAAYDLALESLKELRDEHMRVAYLYIVAQANHSPPELYAPLPEGFTGKTDDEIKADAKAKEMEATSVGHVAGKKDKKSEGKESGSGAKGTGGTDLVSFLRDCRINTTNALITGKSAKLDKDLLRNESAAEASRIDQGLGERGTAPRFDQSEQKTTKRWQEDRAASSGQGADNPVLPPSSQTSTSLAPSSSSPTSALNAGFSKLTLERGEGIETEQEEETDSGKAEQDEPKLRIWAVDISKWDVGSTEEFSGTVDALLFEDEWAKEREKVMRYYRQIDRTRCLAARLLPRLMFSKVFGIPWGSTRFDQTKEGRPFLSHPKPASGKSEAHGGGGIYDFNISHDSDWVVMAFREPRIKPVSEVQGETSVDEVKEEEGIRLGVDVMKISLPRYEKSVKDFAKTMDMAMTHQESNWVLEPVGKESLALEEEEETLKRLFRIWTYKEAFTKNVGTGLGFDFKTVELAFWELERAKSISERNEVGLGEDLDGRHHGVDGWTANDNNTILKVKGVRRPNYSFAEITLDPVASGDQSPSSSSIVVCQGPFQTKSPTDSKIAITKGGETKARVKRQVTQALKQEEALRMGLLNIWQMDRLVEMAREQVRKVKT</sequence>
<reference evidence="1 2" key="1">
    <citation type="journal article" date="2018" name="Mol. Biol. Evol.">
        <title>Broad Genomic Sampling Reveals a Smut Pathogenic Ancestry of the Fungal Clade Ustilaginomycotina.</title>
        <authorList>
            <person name="Kijpornyongpan T."/>
            <person name="Mondo S.J."/>
            <person name="Barry K."/>
            <person name="Sandor L."/>
            <person name="Lee J."/>
            <person name="Lipzen A."/>
            <person name="Pangilinan J."/>
            <person name="LaButti K."/>
            <person name="Hainaut M."/>
            <person name="Henrissat B."/>
            <person name="Grigoriev I.V."/>
            <person name="Spatafora J.W."/>
            <person name="Aime M.C."/>
        </authorList>
    </citation>
    <scope>NUCLEOTIDE SEQUENCE [LARGE SCALE GENOMIC DNA]</scope>
    <source>
        <strain evidence="1 2">SA 807</strain>
    </source>
</reference>
<organism evidence="1 2">
    <name type="scientific">Violaceomyces palustris</name>
    <dbReference type="NCBI Taxonomy" id="1673888"/>
    <lineage>
        <taxon>Eukaryota</taxon>
        <taxon>Fungi</taxon>
        <taxon>Dikarya</taxon>
        <taxon>Basidiomycota</taxon>
        <taxon>Ustilaginomycotina</taxon>
        <taxon>Ustilaginomycetes</taxon>
        <taxon>Violaceomycetales</taxon>
        <taxon>Violaceomycetaceae</taxon>
        <taxon>Violaceomyces</taxon>
    </lineage>
</organism>
<evidence type="ECO:0000313" key="1">
    <source>
        <dbReference type="EMBL" id="PWN47536.1"/>
    </source>
</evidence>
<protein>
    <submittedName>
        <fullName evidence="1">IDO-domain-containing protein</fullName>
    </submittedName>
</protein>
<accession>A0ACD0NNZ4</accession>
<name>A0ACD0NNZ4_9BASI</name>
<proteinExistence type="predicted"/>
<gene>
    <name evidence="1" type="ORF">IE53DRAFT_390332</name>
</gene>